<gene>
    <name evidence="1" type="ORF">FTX54_010120</name>
</gene>
<protein>
    <submittedName>
        <fullName evidence="1">Uncharacterized protein</fullName>
    </submittedName>
</protein>
<evidence type="ECO:0000313" key="2">
    <source>
        <dbReference type="Proteomes" id="UP000321816"/>
    </source>
</evidence>
<reference evidence="1 2" key="1">
    <citation type="submission" date="2024-01" db="EMBL/GenBank/DDBJ databases">
        <title>Complete Genome Sequence of Alkalicoccus halolimnae BZ-SZ-XJ29T, a Moderately Halophilic Bacterium Isolated from a Salt Lake.</title>
        <authorList>
            <person name="Zhao B."/>
        </authorList>
    </citation>
    <scope>NUCLEOTIDE SEQUENCE [LARGE SCALE GENOMIC DNA]</scope>
    <source>
        <strain evidence="1 2">BZ-SZ-XJ29</strain>
    </source>
</reference>
<accession>A0A5C7FQ55</accession>
<dbReference type="AlphaFoldDB" id="A0A5C7FQ55"/>
<proteinExistence type="predicted"/>
<dbReference type="OrthoDB" id="7065351at2"/>
<dbReference type="RefSeq" id="WP_147802473.1">
    <property type="nucleotide sequence ID" value="NZ_CP144914.1"/>
</dbReference>
<dbReference type="EMBL" id="CP144914">
    <property type="protein sequence ID" value="WWD78783.1"/>
    <property type="molecule type" value="Genomic_DNA"/>
</dbReference>
<evidence type="ECO:0000313" key="1">
    <source>
        <dbReference type="EMBL" id="WWD78783.1"/>
    </source>
</evidence>
<keyword evidence="2" id="KW-1185">Reference proteome</keyword>
<organism evidence="1 2">
    <name type="scientific">Alkalicoccus halolimnae</name>
    <dbReference type="NCBI Taxonomy" id="1667239"/>
    <lineage>
        <taxon>Bacteria</taxon>
        <taxon>Bacillati</taxon>
        <taxon>Bacillota</taxon>
        <taxon>Bacilli</taxon>
        <taxon>Bacillales</taxon>
        <taxon>Bacillaceae</taxon>
        <taxon>Alkalicoccus</taxon>
    </lineage>
</organism>
<sequence>MLYTLHSLSEGNPMLPSYVENANDLWDRIWKEAENGQPLPLLLTRAQGEFVLNCGGKIIGREIMAWSGFAYLYPLYGFTEETTLMAGELLEAFRQSDCSSKVKLYVEKAAALYDITELSPL</sequence>
<dbReference type="Proteomes" id="UP000321816">
    <property type="component" value="Chromosome"/>
</dbReference>
<name>A0A5C7FQ55_9BACI</name>
<dbReference type="KEGG" id="ahal:FTX54_010120"/>